<name>A0ABW2CSR6_9ACTN</name>
<evidence type="ECO:0000313" key="2">
    <source>
        <dbReference type="EMBL" id="MFC6883671.1"/>
    </source>
</evidence>
<organism evidence="2 3">
    <name type="scientific">Actinomadura yumaensis</name>
    <dbReference type="NCBI Taxonomy" id="111807"/>
    <lineage>
        <taxon>Bacteria</taxon>
        <taxon>Bacillati</taxon>
        <taxon>Actinomycetota</taxon>
        <taxon>Actinomycetes</taxon>
        <taxon>Streptosporangiales</taxon>
        <taxon>Thermomonosporaceae</taxon>
        <taxon>Actinomadura</taxon>
    </lineage>
</organism>
<proteinExistence type="predicted"/>
<accession>A0ABW2CSR6</accession>
<dbReference type="InterPro" id="IPR025326">
    <property type="entry name" value="DUF4232"/>
</dbReference>
<gene>
    <name evidence="2" type="ORF">ACFQKB_28210</name>
</gene>
<reference evidence="3" key="1">
    <citation type="journal article" date="2019" name="Int. J. Syst. Evol. Microbiol.">
        <title>The Global Catalogue of Microorganisms (GCM) 10K type strain sequencing project: providing services to taxonomists for standard genome sequencing and annotation.</title>
        <authorList>
            <consortium name="The Broad Institute Genomics Platform"/>
            <consortium name="The Broad Institute Genome Sequencing Center for Infectious Disease"/>
            <person name="Wu L."/>
            <person name="Ma J."/>
        </authorList>
    </citation>
    <scope>NUCLEOTIDE SEQUENCE [LARGE SCALE GENOMIC DNA]</scope>
    <source>
        <strain evidence="3">JCM 3369</strain>
    </source>
</reference>
<dbReference type="RefSeq" id="WP_160826695.1">
    <property type="nucleotide sequence ID" value="NZ_JBHSXS010000021.1"/>
</dbReference>
<keyword evidence="3" id="KW-1185">Reference proteome</keyword>
<comment type="caution">
    <text evidence="2">The sequence shown here is derived from an EMBL/GenBank/DDBJ whole genome shotgun (WGS) entry which is preliminary data.</text>
</comment>
<dbReference type="PROSITE" id="PS51257">
    <property type="entry name" value="PROKAR_LIPOPROTEIN"/>
    <property type="match status" value="1"/>
</dbReference>
<protein>
    <submittedName>
        <fullName evidence="2">DUF4232 domain-containing protein</fullName>
    </submittedName>
</protein>
<evidence type="ECO:0000313" key="3">
    <source>
        <dbReference type="Proteomes" id="UP001596380"/>
    </source>
</evidence>
<dbReference type="EMBL" id="JBHSXS010000021">
    <property type="protein sequence ID" value="MFC6883671.1"/>
    <property type="molecule type" value="Genomic_DNA"/>
</dbReference>
<evidence type="ECO:0000259" key="1">
    <source>
        <dbReference type="Pfam" id="PF14016"/>
    </source>
</evidence>
<feature type="domain" description="DUF4232" evidence="1">
    <location>
        <begin position="154"/>
        <end position="290"/>
    </location>
</feature>
<dbReference type="Pfam" id="PF14016">
    <property type="entry name" value="DUF4232"/>
    <property type="match status" value="1"/>
</dbReference>
<sequence>MRAVTFTALVGALFLTACGTQGESPPSGVNVAAPGSSALPGATEDLAQDGVRITAISGWSRHETPPVISAEFEVANRESEPFTYTITFDALSGSGAVLENTKQTVPAVGPGQTVKRTVRLNGSSPDLRGDKGRVRIAKVRRVPSAEAPTENGPCPSSGVRLTVDDGDAAMGLRVVGLHLTNCGTRAYRLDGFPLLQLLDEDRKPVPAVKVFKGSGGIATMPDFDAPARPVVLEPGQTANTALMWRNTTDTSGAPVNIPYVRVRAKPGAGPIMVTPELDLGTTGKLAVSPWKKDPPR</sequence>
<dbReference type="Proteomes" id="UP001596380">
    <property type="component" value="Unassembled WGS sequence"/>
</dbReference>